<keyword evidence="5" id="KW-0472">Membrane</keyword>
<evidence type="ECO:0000256" key="4">
    <source>
        <dbReference type="ARBA" id="ARBA00023172"/>
    </source>
</evidence>
<dbReference type="AlphaFoldDB" id="A0A520N402"/>
<evidence type="ECO:0000256" key="2">
    <source>
        <dbReference type="ARBA" id="ARBA00009840"/>
    </source>
</evidence>
<evidence type="ECO:0000256" key="3">
    <source>
        <dbReference type="ARBA" id="ARBA00023054"/>
    </source>
</evidence>
<sequence>MINYLIFISLILILGVLIYLIFSIKNKETSDIGETQLLQNKLNEVSNDINKIEIDLASVTTPINELNRFLGGNVTTGRLGEWSLESIVQDIMPSDSYKFQAQINSESSDRVDCAITSAEGFVIPIDSKFYAGQYQNYQSAGNDVDRKKVLRDLRTALLRDAEDISNKYILQNTTSNYAVLYIASEKLIDLVDLIDNLRQECLTEKKILILGPNTLAAFLDTIRVGHHYLKLNETAAKVAKVVSDVQKEFSNLDLSTESVIKRLDGALNDVQKLQTRVNVLGNKLEKGAESLDEEQ</sequence>
<dbReference type="Proteomes" id="UP000318710">
    <property type="component" value="Unassembled WGS sequence"/>
</dbReference>
<keyword evidence="5" id="KW-1133">Transmembrane helix</keyword>
<organism evidence="6 7">
    <name type="scientific">SAR86 cluster bacterium</name>
    <dbReference type="NCBI Taxonomy" id="2030880"/>
    <lineage>
        <taxon>Bacteria</taxon>
        <taxon>Pseudomonadati</taxon>
        <taxon>Pseudomonadota</taxon>
        <taxon>Gammaproteobacteria</taxon>
        <taxon>SAR86 cluster</taxon>
    </lineage>
</organism>
<gene>
    <name evidence="6" type="primary">rmuC</name>
    <name evidence="6" type="ORF">EVA93_01180</name>
</gene>
<keyword evidence="3" id="KW-0175">Coiled coil</keyword>
<dbReference type="EMBL" id="SHBF01000004">
    <property type="protein sequence ID" value="RZO28224.1"/>
    <property type="molecule type" value="Genomic_DNA"/>
</dbReference>
<dbReference type="PANTHER" id="PTHR30563:SF0">
    <property type="entry name" value="DNA RECOMBINATION PROTEIN RMUC"/>
    <property type="match status" value="1"/>
</dbReference>
<dbReference type="GO" id="GO:0006310">
    <property type="term" value="P:DNA recombination"/>
    <property type="evidence" value="ECO:0007669"/>
    <property type="project" value="UniProtKB-KW"/>
</dbReference>
<keyword evidence="4" id="KW-0233">DNA recombination</keyword>
<keyword evidence="5" id="KW-0812">Transmembrane</keyword>
<protein>
    <submittedName>
        <fullName evidence="6">DNA recombination protein RmuC</fullName>
    </submittedName>
</protein>
<feature type="transmembrane region" description="Helical" evidence="5">
    <location>
        <begin position="6"/>
        <end position="24"/>
    </location>
</feature>
<name>A0A520N402_9GAMM</name>
<dbReference type="PANTHER" id="PTHR30563">
    <property type="entry name" value="DNA RECOMBINATION PROTEIN RMUC"/>
    <property type="match status" value="1"/>
</dbReference>
<dbReference type="InterPro" id="IPR003798">
    <property type="entry name" value="DNA_recombination_RmuC"/>
</dbReference>
<dbReference type="Pfam" id="PF02646">
    <property type="entry name" value="RmuC"/>
    <property type="match status" value="1"/>
</dbReference>
<reference evidence="6 7" key="1">
    <citation type="submission" date="2019-02" db="EMBL/GenBank/DDBJ databases">
        <title>Prokaryotic population dynamics and viral predation in marine succession experiment using metagenomics: the confinement effect.</title>
        <authorList>
            <person name="Haro-Moreno J.M."/>
            <person name="Rodriguez-Valera F."/>
            <person name="Lopez-Perez M."/>
        </authorList>
    </citation>
    <scope>NUCLEOTIDE SEQUENCE [LARGE SCALE GENOMIC DNA]</scope>
    <source>
        <strain evidence="6">MED-G160</strain>
    </source>
</reference>
<accession>A0A520N402</accession>
<proteinExistence type="inferred from homology"/>
<evidence type="ECO:0000313" key="6">
    <source>
        <dbReference type="EMBL" id="RZO28224.1"/>
    </source>
</evidence>
<comment type="function">
    <text evidence="1">Involved in DNA recombination.</text>
</comment>
<evidence type="ECO:0000256" key="5">
    <source>
        <dbReference type="SAM" id="Phobius"/>
    </source>
</evidence>
<comment type="caution">
    <text evidence="6">The sequence shown here is derived from an EMBL/GenBank/DDBJ whole genome shotgun (WGS) entry which is preliminary data.</text>
</comment>
<comment type="similarity">
    <text evidence="2">Belongs to the RmuC family.</text>
</comment>
<evidence type="ECO:0000313" key="7">
    <source>
        <dbReference type="Proteomes" id="UP000318710"/>
    </source>
</evidence>
<evidence type="ECO:0000256" key="1">
    <source>
        <dbReference type="ARBA" id="ARBA00003416"/>
    </source>
</evidence>